<reference evidence="1" key="1">
    <citation type="submission" date="2022-06" db="EMBL/GenBank/DDBJ databases">
        <title>Nostosin G and Spiroidesin B from the Cyanobacterium Dolichospermum sp. NIES-1697.</title>
        <authorList>
            <person name="Phan C.-S."/>
            <person name="Mehjabin J.J."/>
            <person name="Anas A.R.J."/>
            <person name="Hayasaka M."/>
            <person name="Onoki R."/>
            <person name="Wang J."/>
            <person name="Umezawa T."/>
            <person name="Washio K."/>
            <person name="Morikawa M."/>
            <person name="Okino T."/>
        </authorList>
    </citation>
    <scope>NUCLEOTIDE SEQUENCE</scope>
    <source>
        <strain evidence="1">NIES-1697</strain>
    </source>
</reference>
<name>A0ABY5LYX2_9CYAN</name>
<evidence type="ECO:0008006" key="3">
    <source>
        <dbReference type="Google" id="ProtNLM"/>
    </source>
</evidence>
<sequence>MKPNLTTSHIFANAVGMSQSWVRDIETKGQDTAIPEKYTAIIILKTA</sequence>
<protein>
    <recommendedName>
        <fullName evidence="3">XRE family transcriptional regulator</fullName>
    </recommendedName>
</protein>
<gene>
    <name evidence="1" type="ORF">NG743_02500</name>
</gene>
<dbReference type="RefSeq" id="WP_257121450.1">
    <property type="nucleotide sequence ID" value="NZ_CP099464.1"/>
</dbReference>
<accession>A0ABY5LYX2</accession>
<dbReference type="EMBL" id="CP099464">
    <property type="protein sequence ID" value="UUO15947.1"/>
    <property type="molecule type" value="Genomic_DNA"/>
</dbReference>
<keyword evidence="2" id="KW-1185">Reference proteome</keyword>
<evidence type="ECO:0000313" key="2">
    <source>
        <dbReference type="Proteomes" id="UP001057561"/>
    </source>
</evidence>
<organism evidence="1 2">
    <name type="scientific">Dolichospermum heterosporum TAC447</name>
    <dbReference type="NCBI Taxonomy" id="747523"/>
    <lineage>
        <taxon>Bacteria</taxon>
        <taxon>Bacillati</taxon>
        <taxon>Cyanobacteriota</taxon>
        <taxon>Cyanophyceae</taxon>
        <taxon>Nostocales</taxon>
        <taxon>Aphanizomenonaceae</taxon>
        <taxon>Dolichospermum</taxon>
        <taxon>Dolichospermum heterosporum</taxon>
    </lineage>
</organism>
<dbReference type="Proteomes" id="UP001057561">
    <property type="component" value="Chromosome"/>
</dbReference>
<evidence type="ECO:0000313" key="1">
    <source>
        <dbReference type="EMBL" id="UUO15947.1"/>
    </source>
</evidence>
<proteinExistence type="predicted"/>